<dbReference type="InterPro" id="IPR011411">
    <property type="entry name" value="MazG-related_YvdC"/>
</dbReference>
<dbReference type="EMBL" id="DTGD01000116">
    <property type="protein sequence ID" value="HGB35885.1"/>
    <property type="molecule type" value="Genomic_DNA"/>
</dbReference>
<name>A0A7V3KNF5_UNCW3</name>
<protein>
    <submittedName>
        <fullName evidence="2">Nucleotide pyrophosphohydrolase</fullName>
    </submittedName>
</protein>
<dbReference type="Gene3D" id="1.10.287.1080">
    <property type="entry name" value="MazG-like"/>
    <property type="match status" value="1"/>
</dbReference>
<sequence>MEIKEFQKIIRETYFEKDSKRGKAETFRWFVEEVGELAKAMKHESKDELVEEFSDVCAWLFSLANLYDIDMESAVSKYSKGCPKCKKSPCQCEE</sequence>
<dbReference type="AlphaFoldDB" id="A0A7V3KNF5"/>
<reference evidence="2" key="1">
    <citation type="journal article" date="2020" name="mSystems">
        <title>Genome- and Community-Level Interaction Insights into Carbon Utilization and Element Cycling Functions of Hydrothermarchaeota in Hydrothermal Sediment.</title>
        <authorList>
            <person name="Zhou Z."/>
            <person name="Liu Y."/>
            <person name="Xu W."/>
            <person name="Pan J."/>
            <person name="Luo Z.H."/>
            <person name="Li M."/>
        </authorList>
    </citation>
    <scope>NUCLEOTIDE SEQUENCE [LARGE SCALE GENOMIC DNA]</scope>
    <source>
        <strain evidence="2">SpSt-754</strain>
    </source>
</reference>
<accession>A0A7V3KNF5</accession>
<proteinExistence type="predicted"/>
<dbReference type="SUPFAM" id="SSF101386">
    <property type="entry name" value="all-alpha NTP pyrophosphatases"/>
    <property type="match status" value="1"/>
</dbReference>
<dbReference type="InterPro" id="IPR004518">
    <property type="entry name" value="MazG-like_dom"/>
</dbReference>
<dbReference type="Pfam" id="PF03819">
    <property type="entry name" value="MazG"/>
    <property type="match status" value="1"/>
</dbReference>
<keyword evidence="2" id="KW-0378">Hydrolase</keyword>
<dbReference type="GO" id="GO:0016787">
    <property type="term" value="F:hydrolase activity"/>
    <property type="evidence" value="ECO:0007669"/>
    <property type="project" value="UniProtKB-KW"/>
</dbReference>
<organism evidence="2">
    <name type="scientific">candidate division WOR-3 bacterium</name>
    <dbReference type="NCBI Taxonomy" id="2052148"/>
    <lineage>
        <taxon>Bacteria</taxon>
        <taxon>Bacteria division WOR-3</taxon>
    </lineage>
</organism>
<dbReference type="PIRSF" id="PIRSF036521">
    <property type="entry name" value="UCP036521_pph"/>
    <property type="match status" value="1"/>
</dbReference>
<gene>
    <name evidence="2" type="ORF">ENV38_03135</name>
</gene>
<evidence type="ECO:0000313" key="2">
    <source>
        <dbReference type="EMBL" id="HGB35885.1"/>
    </source>
</evidence>
<dbReference type="PANTHER" id="PTHR42702:SF1">
    <property type="entry name" value="REGULATORY PROTEIN FOR BETA-LACTAMASE"/>
    <property type="match status" value="1"/>
</dbReference>
<evidence type="ECO:0000259" key="1">
    <source>
        <dbReference type="Pfam" id="PF03819"/>
    </source>
</evidence>
<dbReference type="PANTHER" id="PTHR42702">
    <property type="entry name" value="NUCLEOTIDE PYROPHOSPHOHYDROLASE"/>
    <property type="match status" value="1"/>
</dbReference>
<comment type="caution">
    <text evidence="2">The sequence shown here is derived from an EMBL/GenBank/DDBJ whole genome shotgun (WGS) entry which is preliminary data.</text>
</comment>
<feature type="domain" description="NTP pyrophosphohydrolase MazG-like" evidence="1">
    <location>
        <begin position="25"/>
        <end position="80"/>
    </location>
</feature>